<organism evidence="1">
    <name type="scientific">Sipha flava</name>
    <name type="common">yellow sugarcane aphid</name>
    <dbReference type="NCBI Taxonomy" id="143950"/>
    <lineage>
        <taxon>Eukaryota</taxon>
        <taxon>Metazoa</taxon>
        <taxon>Ecdysozoa</taxon>
        <taxon>Arthropoda</taxon>
        <taxon>Hexapoda</taxon>
        <taxon>Insecta</taxon>
        <taxon>Pterygota</taxon>
        <taxon>Neoptera</taxon>
        <taxon>Paraneoptera</taxon>
        <taxon>Hemiptera</taxon>
        <taxon>Sternorrhyncha</taxon>
        <taxon>Aphidomorpha</taxon>
        <taxon>Aphidoidea</taxon>
        <taxon>Aphididae</taxon>
        <taxon>Sipha</taxon>
    </lineage>
</organism>
<protein>
    <submittedName>
        <fullName evidence="1">Uncharacterized protein</fullName>
    </submittedName>
</protein>
<name>A0A2S2R9H4_9HEMI</name>
<accession>A0A2S2R9H4</accession>
<evidence type="ECO:0000313" key="1">
    <source>
        <dbReference type="EMBL" id="MBY86608.1"/>
    </source>
</evidence>
<dbReference type="EMBL" id="GGMS01017405">
    <property type="protein sequence ID" value="MBY86608.1"/>
    <property type="molecule type" value="Transcribed_RNA"/>
</dbReference>
<sequence length="109" mass="12592">MYTNRHCLNIHHYEGKFLRTAKISHPPKLLSKFLSSTLTMNHNRIITFSILYFSSAWVAQSTASCCISSDISAFLITALRSDIFEYYITEKSTKQLIKNVDVGKNYRFC</sequence>
<dbReference type="AlphaFoldDB" id="A0A2S2R9H4"/>
<proteinExistence type="predicted"/>
<reference evidence="1" key="1">
    <citation type="submission" date="2018-04" db="EMBL/GenBank/DDBJ databases">
        <title>Transcriptome assembly of Sipha flava.</title>
        <authorList>
            <person name="Scully E.D."/>
            <person name="Geib S.M."/>
            <person name="Palmer N.A."/>
            <person name="Koch K."/>
            <person name="Bradshaw J."/>
            <person name="Heng-Moss T."/>
            <person name="Sarath G."/>
        </authorList>
    </citation>
    <scope>NUCLEOTIDE SEQUENCE</scope>
</reference>
<gene>
    <name evidence="1" type="ORF">g.91114</name>
</gene>